<feature type="coiled-coil region" evidence="1">
    <location>
        <begin position="21"/>
        <end position="87"/>
    </location>
</feature>
<reference evidence="2" key="1">
    <citation type="submission" date="2023-07" db="EMBL/GenBank/DDBJ databases">
        <title>A chromosome-level genome assembly of Lolium multiflorum.</title>
        <authorList>
            <person name="Chen Y."/>
            <person name="Copetti D."/>
            <person name="Kolliker R."/>
            <person name="Studer B."/>
        </authorList>
    </citation>
    <scope>NUCLEOTIDE SEQUENCE</scope>
    <source>
        <strain evidence="2">02402/16</strain>
        <tissue evidence="2">Leaf</tissue>
    </source>
</reference>
<dbReference type="AlphaFoldDB" id="A0AAD8W8Y3"/>
<evidence type="ECO:0000313" key="2">
    <source>
        <dbReference type="EMBL" id="KAK1645499.1"/>
    </source>
</evidence>
<proteinExistence type="predicted"/>
<evidence type="ECO:0000313" key="3">
    <source>
        <dbReference type="Proteomes" id="UP001231189"/>
    </source>
</evidence>
<accession>A0AAD8W8Y3</accession>
<protein>
    <submittedName>
        <fullName evidence="2">Uncharacterized protein</fullName>
    </submittedName>
</protein>
<comment type="caution">
    <text evidence="2">The sequence shown here is derived from an EMBL/GenBank/DDBJ whole genome shotgun (WGS) entry which is preliminary data.</text>
</comment>
<evidence type="ECO:0000256" key="1">
    <source>
        <dbReference type="SAM" id="Coils"/>
    </source>
</evidence>
<keyword evidence="1" id="KW-0175">Coiled coil</keyword>
<organism evidence="2 3">
    <name type="scientific">Lolium multiflorum</name>
    <name type="common">Italian ryegrass</name>
    <name type="synonym">Lolium perenne subsp. multiflorum</name>
    <dbReference type="NCBI Taxonomy" id="4521"/>
    <lineage>
        <taxon>Eukaryota</taxon>
        <taxon>Viridiplantae</taxon>
        <taxon>Streptophyta</taxon>
        <taxon>Embryophyta</taxon>
        <taxon>Tracheophyta</taxon>
        <taxon>Spermatophyta</taxon>
        <taxon>Magnoliopsida</taxon>
        <taxon>Liliopsida</taxon>
        <taxon>Poales</taxon>
        <taxon>Poaceae</taxon>
        <taxon>BOP clade</taxon>
        <taxon>Pooideae</taxon>
        <taxon>Poodae</taxon>
        <taxon>Poeae</taxon>
        <taxon>Poeae Chloroplast Group 2 (Poeae type)</taxon>
        <taxon>Loliodinae</taxon>
        <taxon>Loliinae</taxon>
        <taxon>Lolium</taxon>
    </lineage>
</organism>
<dbReference type="Proteomes" id="UP001231189">
    <property type="component" value="Unassembled WGS sequence"/>
</dbReference>
<dbReference type="EMBL" id="JAUUTY010000004">
    <property type="protein sequence ID" value="KAK1645499.1"/>
    <property type="molecule type" value="Genomic_DNA"/>
</dbReference>
<sequence length="143" mass="15397">MADHISWEHVVQMCRHLHPEEEEEEEEVAAADIEAQQLDLEAAEAEVAEAVAERRAEGRLAATRAEIANAMAELADAMAELAEARAAIVAPPADAVIHDIADDDPPVPNRLECAGDQRVLLASFESLAGDAQPTGMRWPWLGG</sequence>
<gene>
    <name evidence="2" type="ORF">QYE76_063304</name>
</gene>
<name>A0AAD8W8Y3_LOLMU</name>
<keyword evidence="3" id="KW-1185">Reference proteome</keyword>